<dbReference type="InterPro" id="IPR050039">
    <property type="entry name" value="MAB_1171c-like"/>
</dbReference>
<dbReference type="InterPro" id="IPR046675">
    <property type="entry name" value="DUF6545"/>
</dbReference>
<keyword evidence="1" id="KW-0472">Membrane</keyword>
<feature type="transmembrane region" description="Helical" evidence="1">
    <location>
        <begin position="30"/>
        <end position="49"/>
    </location>
</feature>
<dbReference type="AlphaFoldDB" id="A0AAU3H066"/>
<evidence type="ECO:0000313" key="3">
    <source>
        <dbReference type="EMBL" id="WTY97812.1"/>
    </source>
</evidence>
<proteinExistence type="predicted"/>
<feature type="transmembrane region" description="Helical" evidence="1">
    <location>
        <begin position="69"/>
        <end position="90"/>
    </location>
</feature>
<keyword evidence="1" id="KW-1133">Transmembrane helix</keyword>
<accession>A0AAU3H066</accession>
<dbReference type="NCBIfam" id="NF042915">
    <property type="entry name" value="MAB_1171c_fam"/>
    <property type="match status" value="1"/>
</dbReference>
<feature type="domain" description="DUF6545" evidence="2">
    <location>
        <begin position="244"/>
        <end position="374"/>
    </location>
</feature>
<feature type="transmembrane region" description="Helical" evidence="1">
    <location>
        <begin position="220"/>
        <end position="240"/>
    </location>
</feature>
<feature type="transmembrane region" description="Helical" evidence="1">
    <location>
        <begin position="102"/>
        <end position="120"/>
    </location>
</feature>
<protein>
    <recommendedName>
        <fullName evidence="2">DUF6545 domain-containing protein</fullName>
    </recommendedName>
</protein>
<dbReference type="Pfam" id="PF20182">
    <property type="entry name" value="DUF6545"/>
    <property type="match status" value="1"/>
</dbReference>
<dbReference type="EMBL" id="CP109535">
    <property type="protein sequence ID" value="WTY97812.1"/>
    <property type="molecule type" value="Genomic_DNA"/>
</dbReference>
<feature type="transmembrane region" description="Helical" evidence="1">
    <location>
        <begin position="140"/>
        <end position="161"/>
    </location>
</feature>
<organism evidence="3">
    <name type="scientific">Streptomyces sp. NBC_01401</name>
    <dbReference type="NCBI Taxonomy" id="2903854"/>
    <lineage>
        <taxon>Bacteria</taxon>
        <taxon>Bacillati</taxon>
        <taxon>Actinomycetota</taxon>
        <taxon>Actinomycetes</taxon>
        <taxon>Kitasatosporales</taxon>
        <taxon>Streptomycetaceae</taxon>
        <taxon>Streptomyces</taxon>
    </lineage>
</organism>
<sequence>MILHVPVTVMLVIGLVWKAVDLARAPHDRVLRLLVAALFLLAGGDLLGFPEVDGTVSAFTAAGVGKVAFNWIYMCGLGALVLFFAAATGAPAAYRRRIRLQIGLLVAVLAALTLTMIATPPELRGHTLSTPHMAQPAITSFYLIGNVYFVYGYLTAGLWALRYTRMASRHLAPSLRAMTGGLFGLAATSAARAVWVAVRVCSPESYHHYDTVNRALTDVALGAVLVGISLSGGVQLLTHLRSVARHRRMYHQLTPLWTALVTVYPELVLNQGPSAARWDGLRLRHMHARFYRCLIECRDGLVRLSPYLASVAPDTDLARCRPDQLARHIAAALALKPAVEDPGAALPAVRVASPSGADMHSDAHELIAVSVAFAALPGDCRAQTAGRL</sequence>
<feature type="transmembrane region" description="Helical" evidence="1">
    <location>
        <begin position="182"/>
        <end position="200"/>
    </location>
</feature>
<evidence type="ECO:0000256" key="1">
    <source>
        <dbReference type="SAM" id="Phobius"/>
    </source>
</evidence>
<keyword evidence="1" id="KW-0812">Transmembrane</keyword>
<gene>
    <name evidence="3" type="ORF">OG626_24460</name>
</gene>
<evidence type="ECO:0000259" key="2">
    <source>
        <dbReference type="Pfam" id="PF20182"/>
    </source>
</evidence>
<name>A0AAU3H066_9ACTN</name>
<reference evidence="3" key="1">
    <citation type="submission" date="2022-10" db="EMBL/GenBank/DDBJ databases">
        <title>The complete genomes of actinobacterial strains from the NBC collection.</title>
        <authorList>
            <person name="Joergensen T.S."/>
            <person name="Alvarez Arevalo M."/>
            <person name="Sterndorff E.B."/>
            <person name="Faurdal D."/>
            <person name="Vuksanovic O."/>
            <person name="Mourched A.-S."/>
            <person name="Charusanti P."/>
            <person name="Shaw S."/>
            <person name="Blin K."/>
            <person name="Weber T."/>
        </authorList>
    </citation>
    <scope>NUCLEOTIDE SEQUENCE</scope>
    <source>
        <strain evidence="3">NBC_01401</strain>
    </source>
</reference>